<evidence type="ECO:0000256" key="1">
    <source>
        <dbReference type="ARBA" id="ARBA00007932"/>
    </source>
</evidence>
<proteinExistence type="inferred from homology"/>
<evidence type="ECO:0000256" key="4">
    <source>
        <dbReference type="SAM" id="SignalP"/>
    </source>
</evidence>
<evidence type="ECO:0000313" key="7">
    <source>
        <dbReference type="Proteomes" id="UP000314983"/>
    </source>
</evidence>
<sequence length="251" mass="29053">MEHQSTLSARTFLALTLLIAMSSCTYCLDKLNMCMNAKHQKTEPGPEGELYKQCEPWKENACCTANTSAEAHEDNSYLYNFNWDHCGIMSEKCKRHFIQDTCFYECSPHLGPWIQPAEESWRKERILDVPLCLEDCESWYNDCKDDITCKDNWHKGWNWSTGINQCPRNAVCRKWTEVYPTSQVMCEKIWSNSYKYTTLTKDSGRCMQMWFTGPNPNRKVAEYYLNGAPRTAAMATSPAPFLAVPLLMLLQ</sequence>
<dbReference type="KEGG" id="eee:113581593"/>
<evidence type="ECO:0000256" key="2">
    <source>
        <dbReference type="ARBA" id="ARBA00022729"/>
    </source>
</evidence>
<dbReference type="Ensembl" id="ENSEEET00000008164.2">
    <property type="protein sequence ID" value="ENSEEEP00000008058.2"/>
    <property type="gene ID" value="ENSEEEG00000004204.2"/>
</dbReference>
<feature type="domain" description="Folate receptor-like" evidence="5">
    <location>
        <begin position="33"/>
        <end position="208"/>
    </location>
</feature>
<organism evidence="6 7">
    <name type="scientific">Electrophorus electricus</name>
    <name type="common">Electric eel</name>
    <name type="synonym">Gymnotus electricus</name>
    <dbReference type="NCBI Taxonomy" id="8005"/>
    <lineage>
        <taxon>Eukaryota</taxon>
        <taxon>Metazoa</taxon>
        <taxon>Chordata</taxon>
        <taxon>Craniata</taxon>
        <taxon>Vertebrata</taxon>
        <taxon>Euteleostomi</taxon>
        <taxon>Actinopterygii</taxon>
        <taxon>Neopterygii</taxon>
        <taxon>Teleostei</taxon>
        <taxon>Ostariophysi</taxon>
        <taxon>Gymnotiformes</taxon>
        <taxon>Gymnotoidei</taxon>
        <taxon>Gymnotidae</taxon>
        <taxon>Electrophorus</taxon>
    </lineage>
</organism>
<evidence type="ECO:0000313" key="6">
    <source>
        <dbReference type="Ensembl" id="ENSEEEP00000008058.2"/>
    </source>
</evidence>
<dbReference type="STRING" id="8005.ENSEEEP00000008058"/>
<reference evidence="6" key="5">
    <citation type="submission" date="2025-09" db="UniProtKB">
        <authorList>
            <consortium name="Ensembl"/>
        </authorList>
    </citation>
    <scope>IDENTIFICATION</scope>
</reference>
<dbReference type="PANTHER" id="PTHR10517:SF14">
    <property type="entry name" value="FOLATE RECEPTOR 1-RELATED"/>
    <property type="match status" value="1"/>
</dbReference>
<dbReference type="Pfam" id="PF03024">
    <property type="entry name" value="Folate_rec"/>
    <property type="match status" value="1"/>
</dbReference>
<evidence type="ECO:0000259" key="5">
    <source>
        <dbReference type="Pfam" id="PF03024"/>
    </source>
</evidence>
<feature type="chain" id="PRO_5044216370" description="Folate receptor-like domain-containing protein" evidence="4">
    <location>
        <begin position="28"/>
        <end position="251"/>
    </location>
</feature>
<name>A0A4W4E880_ELEEL</name>
<keyword evidence="2 4" id="KW-0732">Signal</keyword>
<reference evidence="6" key="3">
    <citation type="submission" date="2020-05" db="EMBL/GenBank/DDBJ databases">
        <title>Electrophorus electricus (electric eel) genome, fEleEle1, primary haplotype.</title>
        <authorList>
            <person name="Myers G."/>
            <person name="Meyer A."/>
            <person name="Fedrigo O."/>
            <person name="Formenti G."/>
            <person name="Rhie A."/>
            <person name="Tracey A."/>
            <person name="Sims Y."/>
            <person name="Jarvis E.D."/>
        </authorList>
    </citation>
    <scope>NUCLEOTIDE SEQUENCE [LARGE SCALE GENOMIC DNA]</scope>
</reference>
<dbReference type="Proteomes" id="UP000314983">
    <property type="component" value="Chromosome 15"/>
</dbReference>
<feature type="signal peptide" evidence="4">
    <location>
        <begin position="1"/>
        <end position="27"/>
    </location>
</feature>
<keyword evidence="7" id="KW-1185">Reference proteome</keyword>
<comment type="similarity">
    <text evidence="1">Belongs to the folate receptor family.</text>
</comment>
<evidence type="ECO:0000256" key="3">
    <source>
        <dbReference type="ARBA" id="ARBA00023157"/>
    </source>
</evidence>
<reference evidence="6" key="4">
    <citation type="submission" date="2025-08" db="UniProtKB">
        <authorList>
            <consortium name="Ensembl"/>
        </authorList>
    </citation>
    <scope>IDENTIFICATION</scope>
</reference>
<dbReference type="GO" id="GO:0038023">
    <property type="term" value="F:signaling receptor activity"/>
    <property type="evidence" value="ECO:0007669"/>
    <property type="project" value="TreeGrafter"/>
</dbReference>
<dbReference type="OMA" id="YNRCPAG"/>
<reference evidence="7" key="1">
    <citation type="journal article" date="2014" name="Science">
        <title>Nonhuman genetics. Genomic basis for the convergent evolution of electric organs.</title>
        <authorList>
            <person name="Gallant J.R."/>
            <person name="Traeger L.L."/>
            <person name="Volkening J.D."/>
            <person name="Moffett H."/>
            <person name="Chen P.H."/>
            <person name="Novina C.D."/>
            <person name="Phillips G.N.Jr."/>
            <person name="Anand R."/>
            <person name="Wells G.B."/>
            <person name="Pinch M."/>
            <person name="Guth R."/>
            <person name="Unguez G.A."/>
            <person name="Albert J.S."/>
            <person name="Zakon H.H."/>
            <person name="Samanta M.P."/>
            <person name="Sussman M.R."/>
        </authorList>
    </citation>
    <scope>NUCLEOTIDE SEQUENCE [LARGE SCALE GENOMIC DNA]</scope>
</reference>
<dbReference type="RefSeq" id="XP_026872644.2">
    <property type="nucleotide sequence ID" value="XM_027016843.2"/>
</dbReference>
<dbReference type="GeneTree" id="ENSGT00950000183144"/>
<dbReference type="AlphaFoldDB" id="A0A4W4E880"/>
<gene>
    <name evidence="6" type="primary">folr</name>
</gene>
<dbReference type="GO" id="GO:0009897">
    <property type="term" value="C:external side of plasma membrane"/>
    <property type="evidence" value="ECO:0007669"/>
    <property type="project" value="TreeGrafter"/>
</dbReference>
<dbReference type="CTD" id="100073336"/>
<accession>A0A4W4E880</accession>
<dbReference type="InterPro" id="IPR004269">
    <property type="entry name" value="Folate_rcpt"/>
</dbReference>
<reference evidence="7" key="2">
    <citation type="journal article" date="2017" name="Sci. Adv.">
        <title>A tail of two voltages: Proteomic comparison of the three electric organs of the electric eel.</title>
        <authorList>
            <person name="Traeger L.L."/>
            <person name="Sabat G."/>
            <person name="Barrett-Wilt G.A."/>
            <person name="Wells G.B."/>
            <person name="Sussman M.R."/>
        </authorList>
    </citation>
    <scope>NUCLEOTIDE SEQUENCE [LARGE SCALE GENOMIC DNA]</scope>
</reference>
<dbReference type="InterPro" id="IPR018143">
    <property type="entry name" value="Folate_rcpt-like"/>
</dbReference>
<keyword evidence="3" id="KW-1015">Disulfide bond</keyword>
<dbReference type="PANTHER" id="PTHR10517">
    <property type="entry name" value="FOLATE RECEPTOR"/>
    <property type="match status" value="1"/>
</dbReference>
<dbReference type="GeneID" id="113581593"/>
<protein>
    <recommendedName>
        <fullName evidence="5">Folate receptor-like domain-containing protein</fullName>
    </recommendedName>
</protein>